<name>A0A4C1SCH4_EUMVA</name>
<protein>
    <submittedName>
        <fullName evidence="3">Uncharacterized protein</fullName>
    </submittedName>
</protein>
<dbReference type="Proteomes" id="UP000299102">
    <property type="component" value="Unassembled WGS sequence"/>
</dbReference>
<evidence type="ECO:0000256" key="1">
    <source>
        <dbReference type="SAM" id="MobiDB-lite"/>
    </source>
</evidence>
<sequence>MNSYNQVQQLLRGILEVSAQKYRKYACTQPPTVTTYVPYREWHGASGHFYNALNSAALNSLRMIYSASITLPDLSFVSAVFLFYALRRFLYSTVTTILCKRIPTIRNDSPPGGPTKQQEHTPPYARLEIGGGRAAAVHQT</sequence>
<feature type="region of interest" description="Disordered" evidence="1">
    <location>
        <begin position="106"/>
        <end position="125"/>
    </location>
</feature>
<keyword evidence="2" id="KW-1133">Transmembrane helix</keyword>
<accession>A0A4C1SCH4</accession>
<evidence type="ECO:0000313" key="3">
    <source>
        <dbReference type="EMBL" id="GBO99733.1"/>
    </source>
</evidence>
<proteinExistence type="predicted"/>
<evidence type="ECO:0000256" key="2">
    <source>
        <dbReference type="SAM" id="Phobius"/>
    </source>
</evidence>
<comment type="caution">
    <text evidence="3">The sequence shown here is derived from an EMBL/GenBank/DDBJ whole genome shotgun (WGS) entry which is preliminary data.</text>
</comment>
<gene>
    <name evidence="3" type="ORF">EVAR_817_1</name>
</gene>
<keyword evidence="2" id="KW-0812">Transmembrane</keyword>
<keyword evidence="2" id="KW-0472">Membrane</keyword>
<reference evidence="3 4" key="1">
    <citation type="journal article" date="2019" name="Commun. Biol.">
        <title>The bagworm genome reveals a unique fibroin gene that provides high tensile strength.</title>
        <authorList>
            <person name="Kono N."/>
            <person name="Nakamura H."/>
            <person name="Ohtoshi R."/>
            <person name="Tomita M."/>
            <person name="Numata K."/>
            <person name="Arakawa K."/>
        </authorList>
    </citation>
    <scope>NUCLEOTIDE SEQUENCE [LARGE SCALE GENOMIC DNA]</scope>
</reference>
<feature type="transmembrane region" description="Helical" evidence="2">
    <location>
        <begin position="63"/>
        <end position="86"/>
    </location>
</feature>
<organism evidence="3 4">
    <name type="scientific">Eumeta variegata</name>
    <name type="common">Bagworm moth</name>
    <name type="synonym">Eumeta japonica</name>
    <dbReference type="NCBI Taxonomy" id="151549"/>
    <lineage>
        <taxon>Eukaryota</taxon>
        <taxon>Metazoa</taxon>
        <taxon>Ecdysozoa</taxon>
        <taxon>Arthropoda</taxon>
        <taxon>Hexapoda</taxon>
        <taxon>Insecta</taxon>
        <taxon>Pterygota</taxon>
        <taxon>Neoptera</taxon>
        <taxon>Endopterygota</taxon>
        <taxon>Lepidoptera</taxon>
        <taxon>Glossata</taxon>
        <taxon>Ditrysia</taxon>
        <taxon>Tineoidea</taxon>
        <taxon>Psychidae</taxon>
        <taxon>Oiketicinae</taxon>
        <taxon>Eumeta</taxon>
    </lineage>
</organism>
<keyword evidence="4" id="KW-1185">Reference proteome</keyword>
<dbReference type="EMBL" id="BGZK01000003">
    <property type="protein sequence ID" value="GBO99733.1"/>
    <property type="molecule type" value="Genomic_DNA"/>
</dbReference>
<dbReference type="AlphaFoldDB" id="A0A4C1SCH4"/>
<evidence type="ECO:0000313" key="4">
    <source>
        <dbReference type="Proteomes" id="UP000299102"/>
    </source>
</evidence>